<keyword evidence="1" id="KW-0378">Hydrolase</keyword>
<name>A0A937K2E5_9BACT</name>
<dbReference type="Gene3D" id="1.10.3410.10">
    <property type="entry name" value="putative deoxyguanosinetriphosphate triphosphohydrolase like domain"/>
    <property type="match status" value="1"/>
</dbReference>
<dbReference type="PANTHER" id="PTHR11373:SF32">
    <property type="entry name" value="DEOXYGUANOSINETRIPHOSPHATE TRIPHOSPHOHYDROLASE"/>
    <property type="match status" value="1"/>
</dbReference>
<dbReference type="InterPro" id="IPR027432">
    <property type="entry name" value="dGTP_triphosphohydrolase_C"/>
</dbReference>
<organism evidence="3 4">
    <name type="scientific">Fulvivirga sediminis</name>
    <dbReference type="NCBI Taxonomy" id="2803949"/>
    <lineage>
        <taxon>Bacteria</taxon>
        <taxon>Pseudomonadati</taxon>
        <taxon>Bacteroidota</taxon>
        <taxon>Cytophagia</taxon>
        <taxon>Cytophagales</taxon>
        <taxon>Fulvivirgaceae</taxon>
        <taxon>Fulvivirga</taxon>
    </lineage>
</organism>
<feature type="domain" description="HD/PDEase" evidence="2">
    <location>
        <begin position="56"/>
        <end position="256"/>
    </location>
</feature>
<protein>
    <submittedName>
        <fullName evidence="3">Deoxyguanosinetriphosphate triphosphohydrolase</fullName>
    </submittedName>
</protein>
<dbReference type="EMBL" id="JAESIY010000009">
    <property type="protein sequence ID" value="MBL3657717.1"/>
    <property type="molecule type" value="Genomic_DNA"/>
</dbReference>
<sequence>MNWEQLLSNQRLGDKPKEHAVSRSAFEQDYDRIIFSHPFRRLQDKTQVHPLPEYDFVHTRLTHSLEVSSVGRSLGKIVGQTILERNQQLGSKFSFHDFGAIVAAASLAHDIGNPPFGHSGEDAISEFFKFHTAGRLFKDHVSDWEWEDLTHFEGNAQGFRILNKKQYQGLKLTCATLAAFSKYPRKSLLPDVDKSRRSQKKYGFFQSEKDVFGIIADNVGLIKRADMVWGRHPLTFLVEAADDICYQLIDLEDGCRLGLVSYEDTVELFAGILKDKLNRTKLKSISSIDERIGTLRAMSIGCLIEECRSLFLDNETEILSGDFDVALADSILSAPVLNEISNISISKIYRSRKVMETETAGFDVLPGLMETFTQAICEQDLGKEASKKAKATYRLLPPEIRNDLENECGSVYEKLMSCIDFISGMTDTYAISLYRKIKGISLPHS</sequence>
<proteinExistence type="predicted"/>
<dbReference type="NCBIfam" id="NF002205">
    <property type="entry name" value="PRK01096.1"/>
    <property type="match status" value="1"/>
</dbReference>
<accession>A0A937K2E5</accession>
<evidence type="ECO:0000256" key="1">
    <source>
        <dbReference type="ARBA" id="ARBA00022801"/>
    </source>
</evidence>
<dbReference type="GO" id="GO:0006203">
    <property type="term" value="P:dGTP catabolic process"/>
    <property type="evidence" value="ECO:0007669"/>
    <property type="project" value="TreeGrafter"/>
</dbReference>
<keyword evidence="4" id="KW-1185">Reference proteome</keyword>
<dbReference type="Pfam" id="PF13286">
    <property type="entry name" value="HD_assoc"/>
    <property type="match status" value="1"/>
</dbReference>
<evidence type="ECO:0000259" key="2">
    <source>
        <dbReference type="SMART" id="SM00471"/>
    </source>
</evidence>
<dbReference type="GO" id="GO:0008832">
    <property type="term" value="F:dGTPase activity"/>
    <property type="evidence" value="ECO:0007669"/>
    <property type="project" value="TreeGrafter"/>
</dbReference>
<dbReference type="InterPro" id="IPR026875">
    <property type="entry name" value="PHydrolase_assoc_dom"/>
</dbReference>
<dbReference type="SUPFAM" id="SSF109604">
    <property type="entry name" value="HD-domain/PDEase-like"/>
    <property type="match status" value="1"/>
</dbReference>
<dbReference type="InterPro" id="IPR006674">
    <property type="entry name" value="HD_domain"/>
</dbReference>
<dbReference type="AlphaFoldDB" id="A0A937K2E5"/>
<evidence type="ECO:0000313" key="3">
    <source>
        <dbReference type="EMBL" id="MBL3657717.1"/>
    </source>
</evidence>
<dbReference type="InterPro" id="IPR006261">
    <property type="entry name" value="dGTPase"/>
</dbReference>
<dbReference type="Gene3D" id="1.10.3550.10">
    <property type="entry name" value="eoxyguanosinetriphosphate triphosphohydrolase domain-like"/>
    <property type="match status" value="1"/>
</dbReference>
<dbReference type="InterPro" id="IPR023293">
    <property type="entry name" value="dGTP_triP_hydro_central_sf"/>
</dbReference>
<dbReference type="InterPro" id="IPR050135">
    <property type="entry name" value="dGTPase-like"/>
</dbReference>
<gene>
    <name evidence="3" type="ORF">JL102_16320</name>
</gene>
<dbReference type="CDD" id="cd00077">
    <property type="entry name" value="HDc"/>
    <property type="match status" value="1"/>
</dbReference>
<dbReference type="PANTHER" id="PTHR11373">
    <property type="entry name" value="DEOXYNUCLEOSIDE TRIPHOSPHATE TRIPHOSPHOHYDROLASE"/>
    <property type="match status" value="1"/>
</dbReference>
<reference evidence="3" key="1">
    <citation type="submission" date="2021-01" db="EMBL/GenBank/DDBJ databases">
        <title>Fulvivirga kasyanovii gen. nov., sp nov., a novel member of the phylum Bacteroidetes isolated from seawater in a mussel farm.</title>
        <authorList>
            <person name="Zhao L.-H."/>
            <person name="Wang Z.-J."/>
        </authorList>
    </citation>
    <scope>NUCLEOTIDE SEQUENCE</scope>
    <source>
        <strain evidence="3">2943</strain>
    </source>
</reference>
<dbReference type="InterPro" id="IPR003607">
    <property type="entry name" value="HD/PDEase_dom"/>
</dbReference>
<evidence type="ECO:0000313" key="4">
    <source>
        <dbReference type="Proteomes" id="UP000659388"/>
    </source>
</evidence>
<dbReference type="NCBIfam" id="TIGR01353">
    <property type="entry name" value="dGTP_triPase"/>
    <property type="match status" value="1"/>
</dbReference>
<comment type="caution">
    <text evidence="3">The sequence shown here is derived from an EMBL/GenBank/DDBJ whole genome shotgun (WGS) entry which is preliminary data.</text>
</comment>
<dbReference type="Proteomes" id="UP000659388">
    <property type="component" value="Unassembled WGS sequence"/>
</dbReference>
<dbReference type="SMART" id="SM00471">
    <property type="entry name" value="HDc"/>
    <property type="match status" value="1"/>
</dbReference>
<dbReference type="Pfam" id="PF01966">
    <property type="entry name" value="HD"/>
    <property type="match status" value="1"/>
</dbReference>
<dbReference type="RefSeq" id="WP_202245512.1">
    <property type="nucleotide sequence ID" value="NZ_JAESIY010000009.1"/>
</dbReference>
<dbReference type="Gene3D" id="1.10.3210.10">
    <property type="entry name" value="Hypothetical protein af1432"/>
    <property type="match status" value="1"/>
</dbReference>